<name>A0A1W0X0U9_HYPEX</name>
<dbReference type="InterPro" id="IPR050614">
    <property type="entry name" value="Synaptic_Scaffolding_LAP-MAGUK"/>
</dbReference>
<evidence type="ECO:0000313" key="3">
    <source>
        <dbReference type="Proteomes" id="UP000192578"/>
    </source>
</evidence>
<dbReference type="PANTHER" id="PTHR23119">
    <property type="entry name" value="DISCS LARGE"/>
    <property type="match status" value="1"/>
</dbReference>
<reference evidence="3" key="1">
    <citation type="submission" date="2017-01" db="EMBL/GenBank/DDBJ databases">
        <title>Comparative genomics of anhydrobiosis in the tardigrade Hypsibius dujardini.</title>
        <authorList>
            <person name="Yoshida Y."/>
            <person name="Koutsovoulos G."/>
            <person name="Laetsch D."/>
            <person name="Stevens L."/>
            <person name="Kumar S."/>
            <person name="Horikawa D."/>
            <person name="Ishino K."/>
            <person name="Komine S."/>
            <person name="Tomita M."/>
            <person name="Blaxter M."/>
            <person name="Arakawa K."/>
        </authorList>
    </citation>
    <scope>NUCLEOTIDE SEQUENCE [LARGE SCALE GENOMIC DNA]</scope>
    <source>
        <strain evidence="3">Z151</strain>
    </source>
</reference>
<dbReference type="GO" id="GO:0098887">
    <property type="term" value="P:neurotransmitter receptor transport, endosome to postsynaptic membrane"/>
    <property type="evidence" value="ECO:0007669"/>
    <property type="project" value="TreeGrafter"/>
</dbReference>
<dbReference type="Gene3D" id="2.30.42.10">
    <property type="match status" value="1"/>
</dbReference>
<keyword evidence="3" id="KW-1185">Reference proteome</keyword>
<dbReference type="SUPFAM" id="SSF50156">
    <property type="entry name" value="PDZ domain-like"/>
    <property type="match status" value="1"/>
</dbReference>
<sequence>MTEFMAALEDEAFHHIPGIPMEVESIPVRIEKETVIDENGEERTRCGFRIGGGIDQDPQKSPHGYTDQGIYVTKIHSDTPADGSALRVHDKLLQVNGHDFTMVTHKQACDYIAKYPVLNILVVRKS</sequence>
<feature type="domain" description="PDZ" evidence="1">
    <location>
        <begin position="33"/>
        <end position="126"/>
    </location>
</feature>
<dbReference type="GO" id="GO:0045211">
    <property type="term" value="C:postsynaptic membrane"/>
    <property type="evidence" value="ECO:0007669"/>
    <property type="project" value="TreeGrafter"/>
</dbReference>
<dbReference type="Proteomes" id="UP000192578">
    <property type="component" value="Unassembled WGS sequence"/>
</dbReference>
<dbReference type="GO" id="GO:0098968">
    <property type="term" value="P:neurotransmitter receptor transport postsynaptic membrane to endosome"/>
    <property type="evidence" value="ECO:0007669"/>
    <property type="project" value="TreeGrafter"/>
</dbReference>
<evidence type="ECO:0000313" key="2">
    <source>
        <dbReference type="EMBL" id="OQV21109.1"/>
    </source>
</evidence>
<dbReference type="PROSITE" id="PS50106">
    <property type="entry name" value="PDZ"/>
    <property type="match status" value="1"/>
</dbReference>
<dbReference type="PANTHER" id="PTHR23119:SF50">
    <property type="entry name" value="PDZ DOMAIN-CONTAINING PROTEIN"/>
    <property type="match status" value="1"/>
</dbReference>
<dbReference type="GO" id="GO:0045197">
    <property type="term" value="P:establishment or maintenance of epithelial cell apical/basal polarity"/>
    <property type="evidence" value="ECO:0007669"/>
    <property type="project" value="TreeGrafter"/>
</dbReference>
<dbReference type="GO" id="GO:0098609">
    <property type="term" value="P:cell-cell adhesion"/>
    <property type="evidence" value="ECO:0007669"/>
    <property type="project" value="TreeGrafter"/>
</dbReference>
<dbReference type="AlphaFoldDB" id="A0A1W0X0U9"/>
<dbReference type="InterPro" id="IPR001478">
    <property type="entry name" value="PDZ"/>
</dbReference>
<dbReference type="GO" id="GO:0005912">
    <property type="term" value="C:adherens junction"/>
    <property type="evidence" value="ECO:0007669"/>
    <property type="project" value="TreeGrafter"/>
</dbReference>
<dbReference type="EMBL" id="MTYJ01000025">
    <property type="protein sequence ID" value="OQV21109.1"/>
    <property type="molecule type" value="Genomic_DNA"/>
</dbReference>
<dbReference type="InterPro" id="IPR036034">
    <property type="entry name" value="PDZ_sf"/>
</dbReference>
<dbReference type="GO" id="GO:0019901">
    <property type="term" value="F:protein kinase binding"/>
    <property type="evidence" value="ECO:0007669"/>
    <property type="project" value="TreeGrafter"/>
</dbReference>
<protein>
    <recommendedName>
        <fullName evidence="1">PDZ domain-containing protein</fullName>
    </recommendedName>
</protein>
<dbReference type="GO" id="GO:0014069">
    <property type="term" value="C:postsynaptic density"/>
    <property type="evidence" value="ECO:0007669"/>
    <property type="project" value="TreeGrafter"/>
</dbReference>
<accession>A0A1W0X0U9</accession>
<organism evidence="2 3">
    <name type="scientific">Hypsibius exemplaris</name>
    <name type="common">Freshwater tardigrade</name>
    <dbReference type="NCBI Taxonomy" id="2072580"/>
    <lineage>
        <taxon>Eukaryota</taxon>
        <taxon>Metazoa</taxon>
        <taxon>Ecdysozoa</taxon>
        <taxon>Tardigrada</taxon>
        <taxon>Eutardigrada</taxon>
        <taxon>Parachela</taxon>
        <taxon>Hypsibioidea</taxon>
        <taxon>Hypsibiidae</taxon>
        <taxon>Hypsibius</taxon>
    </lineage>
</organism>
<dbReference type="Pfam" id="PF00595">
    <property type="entry name" value="PDZ"/>
    <property type="match status" value="1"/>
</dbReference>
<gene>
    <name evidence="2" type="ORF">BV898_04873</name>
</gene>
<dbReference type="OrthoDB" id="10033291at2759"/>
<dbReference type="GO" id="GO:0043113">
    <property type="term" value="P:receptor clustering"/>
    <property type="evidence" value="ECO:0007669"/>
    <property type="project" value="TreeGrafter"/>
</dbReference>
<proteinExistence type="predicted"/>
<evidence type="ECO:0000259" key="1">
    <source>
        <dbReference type="PROSITE" id="PS50106"/>
    </source>
</evidence>
<dbReference type="SMART" id="SM00228">
    <property type="entry name" value="PDZ"/>
    <property type="match status" value="1"/>
</dbReference>
<dbReference type="GO" id="GO:0016323">
    <property type="term" value="C:basolateral plasma membrane"/>
    <property type="evidence" value="ECO:0007669"/>
    <property type="project" value="TreeGrafter"/>
</dbReference>
<comment type="caution">
    <text evidence="2">The sequence shown here is derived from an EMBL/GenBank/DDBJ whole genome shotgun (WGS) entry which is preliminary data.</text>
</comment>